<comment type="caution">
    <text evidence="2">The sequence shown here is derived from an EMBL/GenBank/DDBJ whole genome shotgun (WGS) entry which is preliminary data.</text>
</comment>
<dbReference type="EMBL" id="BGZK01000049">
    <property type="protein sequence ID" value="GBP12069.1"/>
    <property type="molecule type" value="Genomic_DNA"/>
</dbReference>
<keyword evidence="3" id="KW-1185">Reference proteome</keyword>
<feature type="region of interest" description="Disordered" evidence="1">
    <location>
        <begin position="1"/>
        <end position="35"/>
    </location>
</feature>
<reference evidence="2 3" key="1">
    <citation type="journal article" date="2019" name="Commun. Biol.">
        <title>The bagworm genome reveals a unique fibroin gene that provides high tensile strength.</title>
        <authorList>
            <person name="Kono N."/>
            <person name="Nakamura H."/>
            <person name="Ohtoshi R."/>
            <person name="Tomita M."/>
            <person name="Numata K."/>
            <person name="Arakawa K."/>
        </authorList>
    </citation>
    <scope>NUCLEOTIDE SEQUENCE [LARGE SCALE GENOMIC DNA]</scope>
</reference>
<name>A0A4C1TC20_EUMVA</name>
<feature type="compositionally biased region" description="Polar residues" evidence="1">
    <location>
        <begin position="11"/>
        <end position="32"/>
    </location>
</feature>
<evidence type="ECO:0000256" key="1">
    <source>
        <dbReference type="SAM" id="MobiDB-lite"/>
    </source>
</evidence>
<dbReference type="Proteomes" id="UP000299102">
    <property type="component" value="Unassembled WGS sequence"/>
</dbReference>
<protein>
    <submittedName>
        <fullName evidence="2">Uncharacterized protein</fullName>
    </submittedName>
</protein>
<gene>
    <name evidence="2" type="ORF">EVAR_5901_1</name>
</gene>
<proteinExistence type="predicted"/>
<accession>A0A4C1TC20</accession>
<evidence type="ECO:0000313" key="3">
    <source>
        <dbReference type="Proteomes" id="UP000299102"/>
    </source>
</evidence>
<dbReference type="AlphaFoldDB" id="A0A4C1TC20"/>
<sequence length="136" mass="14565">MVNKQRAGRQRASNVSAGANGSLHRTATSSQHAALVPPPAVRGVSVISKYSISVFLTRHSLVTAPPAVRGRCYGRRTARLRVRLCRNLALGGSSQFHVEDNLLELVFRSDFLMEIVHCQPPAAPGPAPPPPPPAQS</sequence>
<organism evidence="2 3">
    <name type="scientific">Eumeta variegata</name>
    <name type="common">Bagworm moth</name>
    <name type="synonym">Eumeta japonica</name>
    <dbReference type="NCBI Taxonomy" id="151549"/>
    <lineage>
        <taxon>Eukaryota</taxon>
        <taxon>Metazoa</taxon>
        <taxon>Ecdysozoa</taxon>
        <taxon>Arthropoda</taxon>
        <taxon>Hexapoda</taxon>
        <taxon>Insecta</taxon>
        <taxon>Pterygota</taxon>
        <taxon>Neoptera</taxon>
        <taxon>Endopterygota</taxon>
        <taxon>Lepidoptera</taxon>
        <taxon>Glossata</taxon>
        <taxon>Ditrysia</taxon>
        <taxon>Tineoidea</taxon>
        <taxon>Psychidae</taxon>
        <taxon>Oiketicinae</taxon>
        <taxon>Eumeta</taxon>
    </lineage>
</organism>
<evidence type="ECO:0000313" key="2">
    <source>
        <dbReference type="EMBL" id="GBP12069.1"/>
    </source>
</evidence>